<evidence type="ECO:0000313" key="1">
    <source>
        <dbReference type="EMBL" id="KYQ92563.1"/>
    </source>
</evidence>
<dbReference type="AlphaFoldDB" id="A0A151ZF23"/>
<sequence>MSFLGKLFGSTNSKPQKKRIEITDTLYGKSILNNAQIVKTSTSNSKSVIPNILIKLILNIWLRYFNLMTKTYNNDYFIEFLNIVSCISHDWNQDIIPGLNLSHTVDDTFNIHSRKHLRYANLWLRRGITKIKFQINMALTVSDYELVTPLIPNITDLTNFRVSTDVISHKTVHSIIHKSPFPYVTSSAITIRKFQDNQLFNTHLLYTSNEDGDNLEIKTKNLAVIFDGSPHFNNTANIFYNLKYLETLRITSLSSNAWFDLAMSQSITTSLVSLKKFYLTTAITSRQFILDILGNLQKLEHFSFTGTLSEPRVESLPNPYIYNVNTFNYIADWGPVLVDINKKTKESNLRSLVINNKGSSCYSINDFITFINESKLEIFVFNPSVNRMMGMVNIVPNALVDQGSLITNSTLKLLSYGIGELYREVWAEPRLKYLRMKHVHKSINCNTMFSTHLNTLVQLSLTKFTCPLVPEYLCKFIMQTKVLKFLKLSNSFVNSISDILNAVGENRSLVTLFLTKMQVQSLDISNFLKSNHPTITNFGVTKLKNKLYPSSLLESILANKTLCHLNLSGVFPDNNYAENIVILIKILQKPDSKLFHLDYSWNPMFTGSTPLDRKLLNELLSAIINNPILLSLDLYHAQMNYLDELKECYQKCLKLKVCPFNFIEIKSFDQMTD</sequence>
<protein>
    <submittedName>
        <fullName evidence="1">Uncharacterized protein</fullName>
    </submittedName>
</protein>
<name>A0A151ZF23_TIELA</name>
<reference evidence="1 2" key="1">
    <citation type="submission" date="2015-12" db="EMBL/GenBank/DDBJ databases">
        <title>Dictyostelia acquired genes for synthesis and detection of signals that induce cell-type specialization by lateral gene transfer from prokaryotes.</title>
        <authorList>
            <person name="Gloeckner G."/>
            <person name="Schaap P."/>
        </authorList>
    </citation>
    <scope>NUCLEOTIDE SEQUENCE [LARGE SCALE GENOMIC DNA]</scope>
    <source>
        <strain evidence="1 2">TK</strain>
    </source>
</reference>
<dbReference type="InParanoid" id="A0A151ZF23"/>
<dbReference type="Proteomes" id="UP000076078">
    <property type="component" value="Unassembled WGS sequence"/>
</dbReference>
<keyword evidence="2" id="KW-1185">Reference proteome</keyword>
<proteinExistence type="predicted"/>
<accession>A0A151ZF23</accession>
<gene>
    <name evidence="1" type="ORF">DLAC_06553</name>
</gene>
<organism evidence="1 2">
    <name type="scientific">Tieghemostelium lacteum</name>
    <name type="common">Slime mold</name>
    <name type="synonym">Dictyostelium lacteum</name>
    <dbReference type="NCBI Taxonomy" id="361077"/>
    <lineage>
        <taxon>Eukaryota</taxon>
        <taxon>Amoebozoa</taxon>
        <taxon>Evosea</taxon>
        <taxon>Eumycetozoa</taxon>
        <taxon>Dictyostelia</taxon>
        <taxon>Dictyosteliales</taxon>
        <taxon>Raperosteliaceae</taxon>
        <taxon>Tieghemostelium</taxon>
    </lineage>
</organism>
<comment type="caution">
    <text evidence="1">The sequence shown here is derived from an EMBL/GenBank/DDBJ whole genome shotgun (WGS) entry which is preliminary data.</text>
</comment>
<dbReference type="EMBL" id="LODT01000029">
    <property type="protein sequence ID" value="KYQ92563.1"/>
    <property type="molecule type" value="Genomic_DNA"/>
</dbReference>
<evidence type="ECO:0000313" key="2">
    <source>
        <dbReference type="Proteomes" id="UP000076078"/>
    </source>
</evidence>